<protein>
    <submittedName>
        <fullName evidence="6">Succinylglutamate desuccinylase</fullName>
    </submittedName>
</protein>
<keyword evidence="4" id="KW-0862">Zinc</keyword>
<dbReference type="GO" id="GO:0016788">
    <property type="term" value="F:hydrolase activity, acting on ester bonds"/>
    <property type="evidence" value="ECO:0007669"/>
    <property type="project" value="InterPro"/>
</dbReference>
<dbReference type="AlphaFoldDB" id="A0A897NJK1"/>
<dbReference type="SUPFAM" id="SSF53187">
    <property type="entry name" value="Zn-dependent exopeptidases"/>
    <property type="match status" value="1"/>
</dbReference>
<evidence type="ECO:0000313" key="7">
    <source>
        <dbReference type="Proteomes" id="UP000663305"/>
    </source>
</evidence>
<evidence type="ECO:0000313" key="6">
    <source>
        <dbReference type="EMBL" id="QSG11123.1"/>
    </source>
</evidence>
<dbReference type="Proteomes" id="UP000663305">
    <property type="component" value="Chromosome"/>
</dbReference>
<dbReference type="EMBL" id="CP064789">
    <property type="protein sequence ID" value="QSG11123.1"/>
    <property type="molecule type" value="Genomic_DNA"/>
</dbReference>
<dbReference type="InterPro" id="IPR055438">
    <property type="entry name" value="AstE_AspA_cat"/>
</dbReference>
<accession>A0A897NJK1</accession>
<reference evidence="6" key="1">
    <citation type="submission" date="2020-11" db="EMBL/GenBank/DDBJ databases">
        <title>Carbohydrate-dependent, anaerobic sulfur respiration: A novel catabolism in halophilic archaea.</title>
        <authorList>
            <person name="Sorokin D.Y."/>
            <person name="Messina E."/>
            <person name="Smedile F."/>
            <person name="La Cono V."/>
            <person name="Hallsworth J.E."/>
            <person name="Yakimov M.M."/>
        </authorList>
    </citation>
    <scope>NUCLEOTIDE SEQUENCE</scope>
    <source>
        <strain evidence="6">HSR-Bgl</strain>
    </source>
</reference>
<organism evidence="6 7">
    <name type="scientific">Halapricum desulfuricans</name>
    <dbReference type="NCBI Taxonomy" id="2841257"/>
    <lineage>
        <taxon>Archaea</taxon>
        <taxon>Methanobacteriati</taxon>
        <taxon>Methanobacteriota</taxon>
        <taxon>Stenosarchaea group</taxon>
        <taxon>Halobacteria</taxon>
        <taxon>Halobacteriales</taxon>
        <taxon>Haloarculaceae</taxon>
        <taxon>Halapricum</taxon>
    </lineage>
</organism>
<proteinExistence type="predicted"/>
<dbReference type="PANTHER" id="PTHR15162:SF7">
    <property type="entry name" value="SUCCINYLGLUTAMATE DESUCCINYLASE"/>
    <property type="match status" value="1"/>
</dbReference>
<sequence>MFDQMFDQDIAPDVVEFGPGDADLAVVCNMHGDEPTGARAINRLLESSPEFERGVKFIVANPPASISHRRSLDVDMNRVFPGDSDSDDRERRLAAQLVTETADCDTISVHTTHATPEPIAFVPEGDPRSLEIVSQLPITYVVNETPVVDGSFSSTGAVVSIEAGKVQQPSAVVKAEMLIRAFLDDGGAISEEPPMHASTTNYFEIYDKVEKPHGDESYELLARNFERVETGEAYAKSKEGILLADEPFVPVLMSHSGYDEIFGYRGQKVGESVEDAKEAWLDDTK</sequence>
<dbReference type="Pfam" id="PF24827">
    <property type="entry name" value="AstE_AspA_cat"/>
    <property type="match status" value="1"/>
</dbReference>
<feature type="domain" description="Succinylglutamate desuccinylase/Aspartoacylase catalytic" evidence="5">
    <location>
        <begin position="23"/>
        <end position="166"/>
    </location>
</feature>
<evidence type="ECO:0000256" key="4">
    <source>
        <dbReference type="ARBA" id="ARBA00022833"/>
    </source>
</evidence>
<name>A0A897NJK1_9EURY</name>
<dbReference type="InterPro" id="IPR050178">
    <property type="entry name" value="AspA/AstE_fam"/>
</dbReference>
<evidence type="ECO:0000256" key="2">
    <source>
        <dbReference type="ARBA" id="ARBA00022723"/>
    </source>
</evidence>
<comment type="cofactor">
    <cofactor evidence="1">
        <name>Zn(2+)</name>
        <dbReference type="ChEBI" id="CHEBI:29105"/>
    </cofactor>
</comment>
<evidence type="ECO:0000256" key="3">
    <source>
        <dbReference type="ARBA" id="ARBA00022801"/>
    </source>
</evidence>
<keyword evidence="3" id="KW-0378">Hydrolase</keyword>
<dbReference type="PANTHER" id="PTHR15162">
    <property type="entry name" value="ASPARTOACYLASE"/>
    <property type="match status" value="1"/>
</dbReference>
<evidence type="ECO:0000256" key="1">
    <source>
        <dbReference type="ARBA" id="ARBA00001947"/>
    </source>
</evidence>
<keyword evidence="2" id="KW-0479">Metal-binding</keyword>
<dbReference type="Gene3D" id="3.40.630.10">
    <property type="entry name" value="Zn peptidases"/>
    <property type="match status" value="1"/>
</dbReference>
<dbReference type="GO" id="GO:0046872">
    <property type="term" value="F:metal ion binding"/>
    <property type="evidence" value="ECO:0007669"/>
    <property type="project" value="UniProtKB-KW"/>
</dbReference>
<gene>
    <name evidence="6" type="primary">astE</name>
    <name evidence="6" type="ORF">HSBGL_0689</name>
</gene>
<dbReference type="GO" id="GO:0005829">
    <property type="term" value="C:cytosol"/>
    <property type="evidence" value="ECO:0007669"/>
    <property type="project" value="TreeGrafter"/>
</dbReference>
<evidence type="ECO:0000259" key="5">
    <source>
        <dbReference type="Pfam" id="PF24827"/>
    </source>
</evidence>